<dbReference type="InterPro" id="IPR036259">
    <property type="entry name" value="MFS_trans_sf"/>
</dbReference>
<organism evidence="3 4">
    <name type="scientific">Latilactobacillus fuchuensis</name>
    <dbReference type="NCBI Taxonomy" id="164393"/>
    <lineage>
        <taxon>Bacteria</taxon>
        <taxon>Bacillati</taxon>
        <taxon>Bacillota</taxon>
        <taxon>Bacilli</taxon>
        <taxon>Lactobacillales</taxon>
        <taxon>Lactobacillaceae</taxon>
        <taxon>Latilactobacillus</taxon>
    </lineage>
</organism>
<comment type="caution">
    <text evidence="3">The sequence shown here is derived from an EMBL/GenBank/DDBJ whole genome shotgun (WGS) entry which is preliminary data.</text>
</comment>
<protein>
    <submittedName>
        <fullName evidence="3">Xylose-proton symporter</fullName>
    </submittedName>
</protein>
<dbReference type="Proteomes" id="UP000238739">
    <property type="component" value="Unassembled WGS sequence"/>
</dbReference>
<keyword evidence="4" id="KW-1185">Reference proteome</keyword>
<dbReference type="RefSeq" id="WP_106483372.1">
    <property type="nucleotide sequence ID" value="NZ_CBCPIL010000001.1"/>
</dbReference>
<dbReference type="InterPro" id="IPR001927">
    <property type="entry name" value="Na/Gal_symport"/>
</dbReference>
<dbReference type="GO" id="GO:0005886">
    <property type="term" value="C:plasma membrane"/>
    <property type="evidence" value="ECO:0007669"/>
    <property type="project" value="TreeGrafter"/>
</dbReference>
<dbReference type="CDD" id="cd17332">
    <property type="entry name" value="MFS_MelB_like"/>
    <property type="match status" value="1"/>
</dbReference>
<keyword evidence="1" id="KW-0762">Sugar transport</keyword>
<dbReference type="EMBL" id="OGVC01000025">
    <property type="protein sequence ID" value="SPC39118.1"/>
    <property type="molecule type" value="Genomic_DNA"/>
</dbReference>
<feature type="transmembrane region" description="Helical" evidence="2">
    <location>
        <begin position="160"/>
        <end position="180"/>
    </location>
</feature>
<dbReference type="NCBIfam" id="TIGR00792">
    <property type="entry name" value="gph"/>
    <property type="match status" value="1"/>
</dbReference>
<dbReference type="AlphaFoldDB" id="A0A2N9DWR6"/>
<dbReference type="SUPFAM" id="SSF103473">
    <property type="entry name" value="MFS general substrate transporter"/>
    <property type="match status" value="1"/>
</dbReference>
<feature type="transmembrane region" description="Helical" evidence="2">
    <location>
        <begin position="120"/>
        <end position="140"/>
    </location>
</feature>
<evidence type="ECO:0000256" key="2">
    <source>
        <dbReference type="SAM" id="Phobius"/>
    </source>
</evidence>
<dbReference type="GO" id="GO:0006814">
    <property type="term" value="P:sodium ion transport"/>
    <property type="evidence" value="ECO:0007669"/>
    <property type="project" value="InterPro"/>
</dbReference>
<feature type="transmembrane region" description="Helical" evidence="2">
    <location>
        <begin position="277"/>
        <end position="298"/>
    </location>
</feature>
<evidence type="ECO:0000313" key="3">
    <source>
        <dbReference type="EMBL" id="SPC39118.1"/>
    </source>
</evidence>
<keyword evidence="1" id="KW-0813">Transport</keyword>
<sequence length="472" mass="51260">MSKEIVEQDGVFKTSFPEKIAYALGDVGCNLVWGLASTFLTLYYTDSVGLSPAFFGVMMLVARLLDAFSDILMGVVIEKTKTRWGKTRPWIIIGAIPLSISIVLLLNVPAGFSPIGKNAYAAITYIFMSVISYTIVNLSYHSTLPRISTDSQDRSVASSVRVLFTVFLAIITNVGTPMVLNAFGGSQSQEAWTLISIVYGIAAFILLAICFFGIKEKVALDYNEGGASEKHSLIDSFKSVASSKYFFLLIFLFINGSLSAGYGAVGPYYARDVLGNMSYFGTNTIIVVLPTLIAIVMMPKIFAKFGKRRTILVGYLLTFISTGIVLMDPHNVLLYYFGNVFRAFGVAPYTVANFTLAADLADFGEWKSGIRAEGFVYGCTSFGMKVGTGIGSAILGLGLSLGGYSAAAAAAGRPQSDSSIFSMIFMNLGLPMLVVAGQFIMIYFWDMDKIFGKVKKDLDAKRLREHAIAQEK</sequence>
<keyword evidence="2" id="KW-0472">Membrane</keyword>
<feature type="transmembrane region" description="Helical" evidence="2">
    <location>
        <begin position="424"/>
        <end position="445"/>
    </location>
</feature>
<gene>
    <name evidence="3" type="ORF">LFUMFP_310155</name>
</gene>
<dbReference type="InterPro" id="IPR039672">
    <property type="entry name" value="MFS_2"/>
</dbReference>
<keyword evidence="2" id="KW-1133">Transmembrane helix</keyword>
<dbReference type="PANTHER" id="PTHR11328:SF24">
    <property type="entry name" value="MAJOR FACILITATOR SUPERFAMILY (MFS) PROFILE DOMAIN-CONTAINING PROTEIN"/>
    <property type="match status" value="1"/>
</dbReference>
<keyword evidence="2" id="KW-0812">Transmembrane</keyword>
<evidence type="ECO:0000256" key="1">
    <source>
        <dbReference type="ARBA" id="ARBA00022597"/>
    </source>
</evidence>
<dbReference type="GO" id="GO:0008643">
    <property type="term" value="P:carbohydrate transport"/>
    <property type="evidence" value="ECO:0007669"/>
    <property type="project" value="InterPro"/>
</dbReference>
<dbReference type="GO" id="GO:0015293">
    <property type="term" value="F:symporter activity"/>
    <property type="evidence" value="ECO:0007669"/>
    <property type="project" value="InterPro"/>
</dbReference>
<feature type="transmembrane region" description="Helical" evidence="2">
    <location>
        <begin position="192"/>
        <end position="214"/>
    </location>
</feature>
<evidence type="ECO:0000313" key="4">
    <source>
        <dbReference type="Proteomes" id="UP000238739"/>
    </source>
</evidence>
<feature type="transmembrane region" description="Helical" evidence="2">
    <location>
        <begin position="50"/>
        <end position="77"/>
    </location>
</feature>
<dbReference type="Gene3D" id="1.20.1250.20">
    <property type="entry name" value="MFS general substrate transporter like domains"/>
    <property type="match status" value="2"/>
</dbReference>
<feature type="transmembrane region" description="Helical" evidence="2">
    <location>
        <begin position="89"/>
        <end position="108"/>
    </location>
</feature>
<reference evidence="3" key="1">
    <citation type="submission" date="2018-01" db="EMBL/GenBank/DDBJ databases">
        <authorList>
            <person name="Chaillou S."/>
        </authorList>
    </citation>
    <scope>NUCLEOTIDE SEQUENCE [LARGE SCALE GENOMIC DNA]</scope>
    <source>
        <strain evidence="3">MFPC41A2801</strain>
    </source>
</reference>
<feature type="transmembrane region" description="Helical" evidence="2">
    <location>
        <begin position="245"/>
        <end position="265"/>
    </location>
</feature>
<feature type="transmembrane region" description="Helical" evidence="2">
    <location>
        <begin position="20"/>
        <end position="44"/>
    </location>
</feature>
<dbReference type="PANTHER" id="PTHR11328">
    <property type="entry name" value="MAJOR FACILITATOR SUPERFAMILY DOMAIN-CONTAINING PROTEIN"/>
    <property type="match status" value="1"/>
</dbReference>
<proteinExistence type="predicted"/>
<feature type="transmembrane region" description="Helical" evidence="2">
    <location>
        <begin position="310"/>
        <end position="327"/>
    </location>
</feature>
<feature type="transmembrane region" description="Helical" evidence="2">
    <location>
        <begin position="390"/>
        <end position="412"/>
    </location>
</feature>
<accession>A0A2N9DWR6</accession>
<name>A0A2N9DWR6_9LACO</name>
<dbReference type="Pfam" id="PF13347">
    <property type="entry name" value="MFS_2"/>
    <property type="match status" value="1"/>
</dbReference>